<dbReference type="InterPro" id="IPR032823">
    <property type="entry name" value="BCA_ABC_TP_C"/>
</dbReference>
<dbReference type="EMBL" id="LN885086">
    <property type="protein sequence ID" value="CUQ68331.1"/>
    <property type="molecule type" value="Genomic_DNA"/>
</dbReference>
<evidence type="ECO:0000256" key="1">
    <source>
        <dbReference type="ARBA" id="ARBA00022448"/>
    </source>
</evidence>
<sequence>MAEDRFILRCENVTVDYDGFKALNNCNFSVRHNELRVVIGPNGAGKTTLLDVICGKTKPFSGKVIFGDNVDLTTKNAETIAKLGVGRKFQAPSIYGNLSVWENLDLSLKRTSKGVFSTLVGKSTPAERARIEETLEMIGLGAHAYDRAGSLSHGQKQWLEIGMVILQDPSLLLVDEPVAGMSDKETEQTGRLLETLSQKQAIVVIEHDMDFVRQIARIVTVLAEGTVICEGTVEHVQADDQVREIYLGRAKVAH</sequence>
<evidence type="ECO:0000259" key="4">
    <source>
        <dbReference type="PROSITE" id="PS50893"/>
    </source>
</evidence>
<name>A0A0S4L0N1_9BACT</name>
<dbReference type="InterPro" id="IPR051120">
    <property type="entry name" value="ABC_AA/LPS_Transport"/>
</dbReference>
<feature type="domain" description="ABC transporter" evidence="4">
    <location>
        <begin position="8"/>
        <end position="249"/>
    </location>
</feature>
<dbReference type="RefSeq" id="WP_173644422.1">
    <property type="nucleotide sequence ID" value="NZ_LN885086.1"/>
</dbReference>
<reference evidence="6" key="1">
    <citation type="submission" date="2015-09" db="EMBL/GenBank/DDBJ databases">
        <authorList>
            <person name="Daims H."/>
        </authorList>
    </citation>
    <scope>NUCLEOTIDE SEQUENCE [LARGE SCALE GENOMIC DNA]</scope>
</reference>
<dbReference type="GO" id="GO:0016887">
    <property type="term" value="F:ATP hydrolysis activity"/>
    <property type="evidence" value="ECO:0007669"/>
    <property type="project" value="InterPro"/>
</dbReference>
<proteinExistence type="predicted"/>
<dbReference type="GO" id="GO:0005524">
    <property type="term" value="F:ATP binding"/>
    <property type="evidence" value="ECO:0007669"/>
    <property type="project" value="UniProtKB-KW"/>
</dbReference>
<dbReference type="STRING" id="1715989.NITINOP_3359"/>
<accession>A0A0S4L0N1</accession>
<dbReference type="AlphaFoldDB" id="A0A0S4L0N1"/>
<evidence type="ECO:0000256" key="2">
    <source>
        <dbReference type="ARBA" id="ARBA00022741"/>
    </source>
</evidence>
<dbReference type="SUPFAM" id="SSF52540">
    <property type="entry name" value="P-loop containing nucleoside triphosphate hydrolases"/>
    <property type="match status" value="1"/>
</dbReference>
<dbReference type="Pfam" id="PF12399">
    <property type="entry name" value="BCA_ABC_TP_C"/>
    <property type="match status" value="1"/>
</dbReference>
<organism evidence="5 6">
    <name type="scientific">Candidatus Nitrospira inopinata</name>
    <dbReference type="NCBI Taxonomy" id="1715989"/>
    <lineage>
        <taxon>Bacteria</taxon>
        <taxon>Pseudomonadati</taxon>
        <taxon>Nitrospirota</taxon>
        <taxon>Nitrospiria</taxon>
        <taxon>Nitrospirales</taxon>
        <taxon>Nitrospiraceae</taxon>
        <taxon>Nitrospira</taxon>
    </lineage>
</organism>
<keyword evidence="1" id="KW-0813">Transport</keyword>
<dbReference type="InterPro" id="IPR017781">
    <property type="entry name" value="ABC_transptr_urea_ATP-bd_UrtD"/>
</dbReference>
<evidence type="ECO:0000256" key="3">
    <source>
        <dbReference type="ARBA" id="ARBA00022840"/>
    </source>
</evidence>
<dbReference type="NCBIfam" id="TIGR03411">
    <property type="entry name" value="urea_trans_UrtD"/>
    <property type="match status" value="1"/>
</dbReference>
<dbReference type="Proteomes" id="UP000066284">
    <property type="component" value="Chromosome 1"/>
</dbReference>
<dbReference type="PANTHER" id="PTHR45772:SF8">
    <property type="entry name" value="HIGH-AFFINITY BRANCHED-CHAIN AMINO ACID TRANSPORT ATP-BINDING PROTEIN"/>
    <property type="match status" value="1"/>
</dbReference>
<dbReference type="PANTHER" id="PTHR45772">
    <property type="entry name" value="CONSERVED COMPONENT OF ABC TRANSPORTER FOR NATURAL AMINO ACIDS-RELATED"/>
    <property type="match status" value="1"/>
</dbReference>
<dbReference type="CDD" id="cd03219">
    <property type="entry name" value="ABC_Mj1267_LivG_branched"/>
    <property type="match status" value="1"/>
</dbReference>
<dbReference type="Gene3D" id="3.40.50.300">
    <property type="entry name" value="P-loop containing nucleotide triphosphate hydrolases"/>
    <property type="match status" value="1"/>
</dbReference>
<dbReference type="InterPro" id="IPR003439">
    <property type="entry name" value="ABC_transporter-like_ATP-bd"/>
</dbReference>
<protein>
    <submittedName>
        <fullName evidence="5">Urea ABC transporter, ATP-binding protein UrtD</fullName>
    </submittedName>
</protein>
<evidence type="ECO:0000313" key="6">
    <source>
        <dbReference type="Proteomes" id="UP000066284"/>
    </source>
</evidence>
<dbReference type="InterPro" id="IPR027417">
    <property type="entry name" value="P-loop_NTPase"/>
</dbReference>
<keyword evidence="6" id="KW-1185">Reference proteome</keyword>
<evidence type="ECO:0000313" key="5">
    <source>
        <dbReference type="EMBL" id="CUQ68331.1"/>
    </source>
</evidence>
<gene>
    <name evidence="5" type="primary">urtD</name>
    <name evidence="5" type="ORF">NITINOP_3359</name>
</gene>
<dbReference type="GO" id="GO:0005886">
    <property type="term" value="C:plasma membrane"/>
    <property type="evidence" value="ECO:0007669"/>
    <property type="project" value="TreeGrafter"/>
</dbReference>
<dbReference type="KEGG" id="nio:NITINOP_3359"/>
<keyword evidence="3 5" id="KW-0067">ATP-binding</keyword>
<dbReference type="Pfam" id="PF00005">
    <property type="entry name" value="ABC_tran"/>
    <property type="match status" value="1"/>
</dbReference>
<dbReference type="PROSITE" id="PS50893">
    <property type="entry name" value="ABC_TRANSPORTER_2"/>
    <property type="match status" value="1"/>
</dbReference>
<keyword evidence="2" id="KW-0547">Nucleotide-binding</keyword>